<keyword evidence="2" id="KW-1185">Reference proteome</keyword>
<reference evidence="1 2" key="1">
    <citation type="submission" date="2016-11" db="EMBL/GenBank/DDBJ databases">
        <authorList>
            <person name="Jaros S."/>
            <person name="Januszkiewicz K."/>
            <person name="Wedrychowicz H."/>
        </authorList>
    </citation>
    <scope>NUCLEOTIDE SEQUENCE [LARGE SCALE GENOMIC DNA]</scope>
    <source>
        <strain evidence="1 2">DSM 16917</strain>
    </source>
</reference>
<sequence>MYTVITGSAHGKNHITFAQGDHKFALAVLANELKCQVEEVTVHDSFVTHLELWICPEHTQISYSRRFDRSLSHTARQTAITLGFTHSEKRYVEYTGGQPITHCVGENVSANNAASDSAKEYTPETGSYQVLAVIFLDGPILPELSADAENATLKKLVQIVKQHCVAATEFSYEVKPLCPTEALTSFLTDVTKAYLAEYHSGKNDAGAKRGKTVTEAWTKYRQEQGLDFGNVGDSQHDLFIQAKVLAQTCSMDFDQMEYEAYESATGGKAEPTAANIH</sequence>
<proteinExistence type="predicted"/>
<evidence type="ECO:0000313" key="1">
    <source>
        <dbReference type="EMBL" id="SHH51331.1"/>
    </source>
</evidence>
<dbReference type="Proteomes" id="UP000184268">
    <property type="component" value="Unassembled WGS sequence"/>
</dbReference>
<dbReference type="RefSeq" id="WP_067656240.1">
    <property type="nucleotide sequence ID" value="NZ_FQXG01000003.1"/>
</dbReference>
<organism evidence="1 2">
    <name type="scientific">Ferrimonas marina</name>
    <dbReference type="NCBI Taxonomy" id="299255"/>
    <lineage>
        <taxon>Bacteria</taxon>
        <taxon>Pseudomonadati</taxon>
        <taxon>Pseudomonadota</taxon>
        <taxon>Gammaproteobacteria</taxon>
        <taxon>Alteromonadales</taxon>
        <taxon>Ferrimonadaceae</taxon>
        <taxon>Ferrimonas</taxon>
    </lineage>
</organism>
<dbReference type="STRING" id="299255.SAMN02745129_2184"/>
<gene>
    <name evidence="1" type="ORF">SAMN02745129_2184</name>
</gene>
<name>A0A1M5TKX7_9GAMM</name>
<accession>A0A1M5TKX7</accession>
<dbReference type="EMBL" id="FQXG01000003">
    <property type="protein sequence ID" value="SHH51331.1"/>
    <property type="molecule type" value="Genomic_DNA"/>
</dbReference>
<dbReference type="AlphaFoldDB" id="A0A1M5TKX7"/>
<protein>
    <submittedName>
        <fullName evidence="1">Uncharacterized protein</fullName>
    </submittedName>
</protein>
<evidence type="ECO:0000313" key="2">
    <source>
        <dbReference type="Proteomes" id="UP000184268"/>
    </source>
</evidence>